<organism evidence="1 2">
    <name type="scientific">Thelephora ganbajun</name>
    <name type="common">Ganba fungus</name>
    <dbReference type="NCBI Taxonomy" id="370292"/>
    <lineage>
        <taxon>Eukaryota</taxon>
        <taxon>Fungi</taxon>
        <taxon>Dikarya</taxon>
        <taxon>Basidiomycota</taxon>
        <taxon>Agaricomycotina</taxon>
        <taxon>Agaricomycetes</taxon>
        <taxon>Thelephorales</taxon>
        <taxon>Thelephoraceae</taxon>
        <taxon>Thelephora</taxon>
    </lineage>
</organism>
<protein>
    <submittedName>
        <fullName evidence="1">Kinase-like protein</fullName>
    </submittedName>
</protein>
<reference evidence="1" key="1">
    <citation type="submission" date="2019-10" db="EMBL/GenBank/DDBJ databases">
        <authorList>
            <consortium name="DOE Joint Genome Institute"/>
            <person name="Kuo A."/>
            <person name="Miyauchi S."/>
            <person name="Kiss E."/>
            <person name="Drula E."/>
            <person name="Kohler A."/>
            <person name="Sanchez-Garcia M."/>
            <person name="Andreopoulos B."/>
            <person name="Barry K.W."/>
            <person name="Bonito G."/>
            <person name="Buee M."/>
            <person name="Carver A."/>
            <person name="Chen C."/>
            <person name="Cichocki N."/>
            <person name="Clum A."/>
            <person name="Culley D."/>
            <person name="Crous P.W."/>
            <person name="Fauchery L."/>
            <person name="Girlanda M."/>
            <person name="Hayes R."/>
            <person name="Keri Z."/>
            <person name="Labutti K."/>
            <person name="Lipzen A."/>
            <person name="Lombard V."/>
            <person name="Magnuson J."/>
            <person name="Maillard F."/>
            <person name="Morin E."/>
            <person name="Murat C."/>
            <person name="Nolan M."/>
            <person name="Ohm R."/>
            <person name="Pangilinan J."/>
            <person name="Pereira M."/>
            <person name="Perotto S."/>
            <person name="Peter M."/>
            <person name="Riley R."/>
            <person name="Sitrit Y."/>
            <person name="Stielow B."/>
            <person name="Szollosi G."/>
            <person name="Zifcakova L."/>
            <person name="Stursova M."/>
            <person name="Spatafora J.W."/>
            <person name="Tedersoo L."/>
            <person name="Vaario L.-M."/>
            <person name="Yamada A."/>
            <person name="Yan M."/>
            <person name="Wang P."/>
            <person name="Xu J."/>
            <person name="Bruns T."/>
            <person name="Baldrian P."/>
            <person name="Vilgalys R."/>
            <person name="Henrissat B."/>
            <person name="Grigoriev I.V."/>
            <person name="Hibbett D."/>
            <person name="Nagy L.G."/>
            <person name="Martin F.M."/>
        </authorList>
    </citation>
    <scope>NUCLEOTIDE SEQUENCE</scope>
    <source>
        <strain evidence="1">P2</strain>
    </source>
</reference>
<dbReference type="EMBL" id="MU118016">
    <property type="protein sequence ID" value="KAF9648296.1"/>
    <property type="molecule type" value="Genomic_DNA"/>
</dbReference>
<comment type="caution">
    <text evidence="1">The sequence shown here is derived from an EMBL/GenBank/DDBJ whole genome shotgun (WGS) entry which is preliminary data.</text>
</comment>
<gene>
    <name evidence="1" type="ORF">BDM02DRAFT_3261141</name>
</gene>
<proteinExistence type="predicted"/>
<reference evidence="1" key="2">
    <citation type="journal article" date="2020" name="Nat. Commun.">
        <title>Large-scale genome sequencing of mycorrhizal fungi provides insights into the early evolution of symbiotic traits.</title>
        <authorList>
            <person name="Miyauchi S."/>
            <person name="Kiss E."/>
            <person name="Kuo A."/>
            <person name="Drula E."/>
            <person name="Kohler A."/>
            <person name="Sanchez-Garcia M."/>
            <person name="Morin E."/>
            <person name="Andreopoulos B."/>
            <person name="Barry K.W."/>
            <person name="Bonito G."/>
            <person name="Buee M."/>
            <person name="Carver A."/>
            <person name="Chen C."/>
            <person name="Cichocki N."/>
            <person name="Clum A."/>
            <person name="Culley D."/>
            <person name="Crous P.W."/>
            <person name="Fauchery L."/>
            <person name="Girlanda M."/>
            <person name="Hayes R.D."/>
            <person name="Keri Z."/>
            <person name="LaButti K."/>
            <person name="Lipzen A."/>
            <person name="Lombard V."/>
            <person name="Magnuson J."/>
            <person name="Maillard F."/>
            <person name="Murat C."/>
            <person name="Nolan M."/>
            <person name="Ohm R.A."/>
            <person name="Pangilinan J."/>
            <person name="Pereira M.F."/>
            <person name="Perotto S."/>
            <person name="Peter M."/>
            <person name="Pfister S."/>
            <person name="Riley R."/>
            <person name="Sitrit Y."/>
            <person name="Stielow J.B."/>
            <person name="Szollosi G."/>
            <person name="Zifcakova L."/>
            <person name="Stursova M."/>
            <person name="Spatafora J.W."/>
            <person name="Tedersoo L."/>
            <person name="Vaario L.M."/>
            <person name="Yamada A."/>
            <person name="Yan M."/>
            <person name="Wang P."/>
            <person name="Xu J."/>
            <person name="Bruns T."/>
            <person name="Baldrian P."/>
            <person name="Vilgalys R."/>
            <person name="Dunand C."/>
            <person name="Henrissat B."/>
            <person name="Grigoriev I.V."/>
            <person name="Hibbett D."/>
            <person name="Nagy L.G."/>
            <person name="Martin F.M."/>
        </authorList>
    </citation>
    <scope>NUCLEOTIDE SEQUENCE</scope>
    <source>
        <strain evidence="1">P2</strain>
    </source>
</reference>
<keyword evidence="2" id="KW-1185">Reference proteome</keyword>
<evidence type="ECO:0000313" key="2">
    <source>
        <dbReference type="Proteomes" id="UP000886501"/>
    </source>
</evidence>
<evidence type="ECO:0000313" key="1">
    <source>
        <dbReference type="EMBL" id="KAF9648296.1"/>
    </source>
</evidence>
<name>A0ACB6ZFW1_THEGA</name>
<accession>A0ACB6ZFW1</accession>
<dbReference type="Proteomes" id="UP000886501">
    <property type="component" value="Unassembled WGS sequence"/>
</dbReference>
<sequence>MINGNIMDFTLKHPEVNRLRLLAEAASGLQYLHSIGVIHGNLKPANILIDRDCHPRLADYGVPLRPDVVEGEFHRYGDLQYPAPELLESSITGLKNKISTKENDIFAFGTTICEVLTGQQPSPGVKHSISHVVTGKQPQRPPNPNELVPSKVWDLISRCWSTHWGGRPDASLVMNTLDDAGDVVEFRRREPALVAFLDTIKARARDSAEVSKAQELVDMVDSILDNGDLAKRTRKQYLKHLRKLCFIFAILPSSFTLASALDTREAAPFDSGGFSDVYKATFGGRPMVIKTLRFTSAADPKRVHRLVKEVVGWKWLRHDNILPFVGVLHTPPLISIVSEQMENGNIMNFVRSHPKYNRLHLLADAVTGLEYLHEYSIVHGDLKGANILIDSNCRARLADFGLSVVIDESTTEGTINNRGIRGTIRWMAPELMCPEKFGFDGEERKRLPSRTTDTYALGMTVLEVLTSCRPFNNIARDVTVMYKVLQGERPERPCVELSDQLWTLLETSWHVEHRSQPSGRPPTSTVLNRLEKDAPNWGKSSIQLSTLARPQKRCDVDSVNGRSENDTDRSHVVQRKSRGTGILARLKRFFCLYFFDRLLGSLMRP</sequence>